<keyword evidence="3 6" id="KW-0812">Transmembrane</keyword>
<accession>F4L6V5</accession>
<dbReference type="GO" id="GO:0005886">
    <property type="term" value="C:plasma membrane"/>
    <property type="evidence" value="ECO:0007669"/>
    <property type="project" value="UniProtKB-SubCell"/>
</dbReference>
<feature type="transmembrane region" description="Helical" evidence="6">
    <location>
        <begin position="20"/>
        <end position="41"/>
    </location>
</feature>
<protein>
    <recommendedName>
        <fullName evidence="11">ABC3 transporter permease protein domain-containing protein</fullName>
    </recommendedName>
</protein>
<feature type="transmembrane region" description="Helical" evidence="6">
    <location>
        <begin position="439"/>
        <end position="462"/>
    </location>
</feature>
<dbReference type="PROSITE" id="PS51257">
    <property type="entry name" value="PROKAR_LIPOPROTEIN"/>
    <property type="match status" value="1"/>
</dbReference>
<evidence type="ECO:0000259" key="7">
    <source>
        <dbReference type="Pfam" id="PF02687"/>
    </source>
</evidence>
<evidence type="ECO:0000256" key="6">
    <source>
        <dbReference type="SAM" id="Phobius"/>
    </source>
</evidence>
<reference key="2">
    <citation type="submission" date="2011-04" db="EMBL/GenBank/DDBJ databases">
        <title>Complete sequence of chromosome of Haliscomenobacter hydrossis DSM 1100.</title>
        <authorList>
            <consortium name="US DOE Joint Genome Institute (JGI-PGF)"/>
            <person name="Lucas S."/>
            <person name="Han J."/>
            <person name="Lapidus A."/>
            <person name="Bruce D."/>
            <person name="Goodwin L."/>
            <person name="Pitluck S."/>
            <person name="Peters L."/>
            <person name="Kyrpides N."/>
            <person name="Mavromatis K."/>
            <person name="Ivanova N."/>
            <person name="Ovchinnikova G."/>
            <person name="Pagani I."/>
            <person name="Daligault H."/>
            <person name="Detter J.C."/>
            <person name="Han C."/>
            <person name="Land M."/>
            <person name="Hauser L."/>
            <person name="Markowitz V."/>
            <person name="Cheng J.-F."/>
            <person name="Hugenholtz P."/>
            <person name="Woyke T."/>
            <person name="Wu D."/>
            <person name="Verbarg S."/>
            <person name="Frueling A."/>
            <person name="Brambilla E."/>
            <person name="Klenk H.-P."/>
            <person name="Eisen J.A."/>
        </authorList>
    </citation>
    <scope>NUCLEOTIDE SEQUENCE</scope>
    <source>
        <strain>DSM 1100</strain>
    </source>
</reference>
<reference evidence="9 10" key="1">
    <citation type="journal article" date="2011" name="Stand. Genomic Sci.">
        <title>Complete genome sequence of Haliscomenobacter hydrossis type strain (O).</title>
        <authorList>
            <consortium name="US DOE Joint Genome Institute (JGI-PGF)"/>
            <person name="Daligault H."/>
            <person name="Lapidus A."/>
            <person name="Zeytun A."/>
            <person name="Nolan M."/>
            <person name="Lucas S."/>
            <person name="Del Rio T.G."/>
            <person name="Tice H."/>
            <person name="Cheng J.F."/>
            <person name="Tapia R."/>
            <person name="Han C."/>
            <person name="Goodwin L."/>
            <person name="Pitluck S."/>
            <person name="Liolios K."/>
            <person name="Pagani I."/>
            <person name="Ivanova N."/>
            <person name="Huntemann M."/>
            <person name="Mavromatis K."/>
            <person name="Mikhailova N."/>
            <person name="Pati A."/>
            <person name="Chen A."/>
            <person name="Palaniappan K."/>
            <person name="Land M."/>
            <person name="Hauser L."/>
            <person name="Brambilla E.M."/>
            <person name="Rohde M."/>
            <person name="Verbarg S."/>
            <person name="Goker M."/>
            <person name="Bristow J."/>
            <person name="Eisen J.A."/>
            <person name="Markowitz V."/>
            <person name="Hugenholtz P."/>
            <person name="Kyrpides N.C."/>
            <person name="Klenk H.P."/>
            <person name="Woyke T."/>
        </authorList>
    </citation>
    <scope>NUCLEOTIDE SEQUENCE [LARGE SCALE GENOMIC DNA]</scope>
    <source>
        <strain evidence="10">ATCC 27775 / DSM 1100 / LMG 10767 / O</strain>
    </source>
</reference>
<evidence type="ECO:0000256" key="4">
    <source>
        <dbReference type="ARBA" id="ARBA00022989"/>
    </source>
</evidence>
<dbReference type="Pfam" id="PF12704">
    <property type="entry name" value="MacB_PCD"/>
    <property type="match status" value="2"/>
</dbReference>
<name>F4L6V5_HALH1</name>
<keyword evidence="5 6" id="KW-0472">Membrane</keyword>
<evidence type="ECO:0000256" key="1">
    <source>
        <dbReference type="ARBA" id="ARBA00004651"/>
    </source>
</evidence>
<evidence type="ECO:0000256" key="2">
    <source>
        <dbReference type="ARBA" id="ARBA00022475"/>
    </source>
</evidence>
<organism evidence="9 10">
    <name type="scientific">Haliscomenobacter hydrossis (strain ATCC 27775 / DSM 1100 / LMG 10767 / O)</name>
    <dbReference type="NCBI Taxonomy" id="760192"/>
    <lineage>
        <taxon>Bacteria</taxon>
        <taxon>Pseudomonadati</taxon>
        <taxon>Bacteroidota</taxon>
        <taxon>Saprospiria</taxon>
        <taxon>Saprospirales</taxon>
        <taxon>Haliscomenobacteraceae</taxon>
        <taxon>Haliscomenobacter</taxon>
    </lineage>
</organism>
<gene>
    <name evidence="9" type="ordered locus">Halhy_4062</name>
</gene>
<dbReference type="InterPro" id="IPR003838">
    <property type="entry name" value="ABC3_permease_C"/>
</dbReference>
<evidence type="ECO:0000313" key="9">
    <source>
        <dbReference type="EMBL" id="AEE51910.1"/>
    </source>
</evidence>
<feature type="domain" description="MacB-like periplasmic core" evidence="8">
    <location>
        <begin position="450"/>
        <end position="615"/>
    </location>
</feature>
<feature type="domain" description="ABC3 transporter permease C-terminal" evidence="7">
    <location>
        <begin position="694"/>
        <end position="807"/>
    </location>
</feature>
<sequence length="814" mass="91286">MLLNYLKIAQRNLLRNKLTAGINILGLGIGIAACLVIWQYVQWERSYDAFFPDAQRIYRLNTHWGDGKLEERFATTPPPLAEAIRNNIPEVEAVSRLYYWSDFTMRPDHDFDKIFRETKVYAADADFFKVLKFKFLAGDPATALQNPTSVVMPRKVAIRYFGKKAVENNHILGRYLKGGKDGGTPWKITGLIEDLPANTHLQFDFLVSSNSYPEDLHRNQIWTWPVMHTYMLLKKDIATAAAQRKLNQLAQTYALPSLQKNNEATKSASLFLRFPLQGLRDIHLKSDLLQEMAPNGNATYVNTLSTISLFILLLACINYINLFTAQATLRAKEVGVKKAVGARGKQLVTQFLTESLVLCSMATLLGFVFMQGFYQGAASLFGKGMLQQLWSAPQMLLIGLGIVAGIGLLAGIYPALYMPRFQPLQVLKDSLPNGLQGGNIRNALVVFQFVISIGLIATTLIVNQQVSYFKNRQLGFDKENVLVIQNDREIEEAREAFKAALRQNSAIVQASFSTGVPGLQTYQTRDFSTEGNSDKGKGINWYQIDDAYLPTMGMELVAGRNFSKTIASDTFGLVLNESAVRALGLQDPIGKYLIKNAGANDEQKLQVIGVIKDFNFESLHHTIKPLALQLLSDFVFKDYVAIRISGGDLEKSVAFVEQQWKAFEPNVPITYNFLDQKLDQHFQAETQLSRVLNLFTGLALFIACLGLYGLVLFIIERRRKEIGIRKIIGASALDILFLLNKNFLGLTLLAFVIASPIAWYAMIRWLENFAYRIQLHWWVFALAGLAALGIALLTVSFQALRAAFNNPVKSLRNE</sequence>
<feature type="transmembrane region" description="Helical" evidence="6">
    <location>
        <begin position="743"/>
        <end position="763"/>
    </location>
</feature>
<dbReference type="EMBL" id="CP002691">
    <property type="protein sequence ID" value="AEE51910.1"/>
    <property type="molecule type" value="Genomic_DNA"/>
</dbReference>
<feature type="domain" description="MacB-like periplasmic core" evidence="8">
    <location>
        <begin position="21"/>
        <end position="248"/>
    </location>
</feature>
<evidence type="ECO:0000313" key="10">
    <source>
        <dbReference type="Proteomes" id="UP000008461"/>
    </source>
</evidence>
<evidence type="ECO:0000259" key="8">
    <source>
        <dbReference type="Pfam" id="PF12704"/>
    </source>
</evidence>
<comment type="subcellular location">
    <subcellularLocation>
        <location evidence="1">Cell membrane</location>
        <topology evidence="1">Multi-pass membrane protein</topology>
    </subcellularLocation>
</comment>
<feature type="transmembrane region" description="Helical" evidence="6">
    <location>
        <begin position="775"/>
        <end position="800"/>
    </location>
</feature>
<keyword evidence="4 6" id="KW-1133">Transmembrane helix</keyword>
<evidence type="ECO:0008006" key="11">
    <source>
        <dbReference type="Google" id="ProtNLM"/>
    </source>
</evidence>
<keyword evidence="10" id="KW-1185">Reference proteome</keyword>
<feature type="domain" description="ABC3 transporter permease C-terminal" evidence="7">
    <location>
        <begin position="306"/>
        <end position="417"/>
    </location>
</feature>
<dbReference type="HOGENOM" id="CLU_008713_1_0_10"/>
<proteinExistence type="predicted"/>
<feature type="transmembrane region" description="Helical" evidence="6">
    <location>
        <begin position="351"/>
        <end position="374"/>
    </location>
</feature>
<dbReference type="Pfam" id="PF02687">
    <property type="entry name" value="FtsX"/>
    <property type="match status" value="2"/>
</dbReference>
<evidence type="ECO:0000256" key="5">
    <source>
        <dbReference type="ARBA" id="ARBA00023136"/>
    </source>
</evidence>
<dbReference type="GO" id="GO:0022857">
    <property type="term" value="F:transmembrane transporter activity"/>
    <property type="evidence" value="ECO:0007669"/>
    <property type="project" value="TreeGrafter"/>
</dbReference>
<feature type="transmembrane region" description="Helical" evidence="6">
    <location>
        <begin position="300"/>
        <end position="322"/>
    </location>
</feature>
<dbReference type="PANTHER" id="PTHR30572">
    <property type="entry name" value="MEMBRANE COMPONENT OF TRANSPORTER-RELATED"/>
    <property type="match status" value="1"/>
</dbReference>
<dbReference type="RefSeq" id="WP_013766448.1">
    <property type="nucleotide sequence ID" value="NC_015510.1"/>
</dbReference>
<dbReference type="InterPro" id="IPR025857">
    <property type="entry name" value="MacB_PCD"/>
</dbReference>
<dbReference type="Proteomes" id="UP000008461">
    <property type="component" value="Chromosome"/>
</dbReference>
<dbReference type="InterPro" id="IPR050250">
    <property type="entry name" value="Macrolide_Exporter_MacB"/>
</dbReference>
<dbReference type="STRING" id="760192.Halhy_4062"/>
<dbReference type="AlphaFoldDB" id="F4L6V5"/>
<feature type="transmembrane region" description="Helical" evidence="6">
    <location>
        <begin position="394"/>
        <end position="418"/>
    </location>
</feature>
<dbReference type="OrthoDB" id="5933722at2"/>
<dbReference type="eggNOG" id="COG0577">
    <property type="taxonomic scope" value="Bacteria"/>
</dbReference>
<keyword evidence="2" id="KW-1003">Cell membrane</keyword>
<dbReference type="PANTHER" id="PTHR30572:SF18">
    <property type="entry name" value="ABC-TYPE MACROLIDE FAMILY EXPORT SYSTEM PERMEASE COMPONENT 2"/>
    <property type="match status" value="1"/>
</dbReference>
<dbReference type="KEGG" id="hhy:Halhy_4062"/>
<feature type="transmembrane region" description="Helical" evidence="6">
    <location>
        <begin position="691"/>
        <end position="715"/>
    </location>
</feature>
<evidence type="ECO:0000256" key="3">
    <source>
        <dbReference type="ARBA" id="ARBA00022692"/>
    </source>
</evidence>